<dbReference type="GO" id="GO:0030246">
    <property type="term" value="F:carbohydrate binding"/>
    <property type="evidence" value="ECO:0007669"/>
    <property type="project" value="InterPro"/>
</dbReference>
<dbReference type="Pfam" id="PF01263">
    <property type="entry name" value="Aldose_epim"/>
    <property type="match status" value="1"/>
</dbReference>
<dbReference type="SUPFAM" id="SSF74650">
    <property type="entry name" value="Galactose mutarotase-like"/>
    <property type="match status" value="1"/>
</dbReference>
<proteinExistence type="inferred from homology"/>
<dbReference type="AlphaFoldDB" id="A0A1I5WLI8"/>
<dbReference type="PANTHER" id="PTHR10091">
    <property type="entry name" value="ALDOSE-1-EPIMERASE"/>
    <property type="match status" value="1"/>
</dbReference>
<dbReference type="InterPro" id="IPR008183">
    <property type="entry name" value="Aldose_1/G6P_1-epimerase"/>
</dbReference>
<dbReference type="PANTHER" id="PTHR10091:SF0">
    <property type="entry name" value="GALACTOSE MUTAROTASE"/>
    <property type="match status" value="1"/>
</dbReference>
<organism evidence="4 5">
    <name type="scientific">Roseivivax halotolerans</name>
    <dbReference type="NCBI Taxonomy" id="93684"/>
    <lineage>
        <taxon>Bacteria</taxon>
        <taxon>Pseudomonadati</taxon>
        <taxon>Pseudomonadota</taxon>
        <taxon>Alphaproteobacteria</taxon>
        <taxon>Rhodobacterales</taxon>
        <taxon>Roseobacteraceae</taxon>
        <taxon>Roseivivax</taxon>
    </lineage>
</organism>
<evidence type="ECO:0000256" key="1">
    <source>
        <dbReference type="ARBA" id="ARBA00006206"/>
    </source>
</evidence>
<dbReference type="InterPro" id="IPR014718">
    <property type="entry name" value="GH-type_carb-bd"/>
</dbReference>
<dbReference type="EMBL" id="FOXV01000002">
    <property type="protein sequence ID" value="SFQ20447.1"/>
    <property type="molecule type" value="Genomic_DNA"/>
</dbReference>
<comment type="similarity">
    <text evidence="1">Belongs to the aldose epimerase family.</text>
</comment>
<dbReference type="GO" id="GO:0006006">
    <property type="term" value="P:glucose metabolic process"/>
    <property type="evidence" value="ECO:0007669"/>
    <property type="project" value="TreeGrafter"/>
</dbReference>
<evidence type="ECO:0000313" key="5">
    <source>
        <dbReference type="Proteomes" id="UP000243106"/>
    </source>
</evidence>
<name>A0A1I5WLI8_9RHOB</name>
<sequence length="308" mass="33420">MNEQLQIVEIGDGPLRARLVNRGASVAALTHDEIETPLVLGYDDPAAYLTDAEFMGAIVGRVANRIEDAEVELDGARHRLVPNEGPTILHGGPDGTWAQLWTLEAASETEARFTLTLADGHMGFPGELRIEALYACSGETLSMSLTASTDRATFCNLASHIYYARSPDARLMVPADTYQPVTNGIPDGDPETVAGTRFDYRTPSPIASPIDHNLCLSRHRAPCREIAVLDEPKYRLAIASTEAGLQIYDGGHLDLPGGIGGRHYRAGDGLALEPQAWVDAPRRAWADQVILQPGETYAQETRIIVTPR</sequence>
<dbReference type="InterPro" id="IPR047215">
    <property type="entry name" value="Galactose_mutarotase-like"/>
</dbReference>
<protein>
    <submittedName>
        <fullName evidence="4">Aldose 1-epimerase</fullName>
    </submittedName>
</protein>
<dbReference type="GO" id="GO:0005737">
    <property type="term" value="C:cytoplasm"/>
    <property type="evidence" value="ECO:0007669"/>
    <property type="project" value="TreeGrafter"/>
</dbReference>
<dbReference type="CDD" id="cd09019">
    <property type="entry name" value="galactose_mutarotase_like"/>
    <property type="match status" value="1"/>
</dbReference>
<gene>
    <name evidence="4" type="ORF">SAMN05421853_102421</name>
</gene>
<keyword evidence="3" id="KW-0119">Carbohydrate metabolism</keyword>
<dbReference type="InterPro" id="IPR011013">
    <property type="entry name" value="Gal_mutarotase_sf_dom"/>
</dbReference>
<evidence type="ECO:0000256" key="3">
    <source>
        <dbReference type="ARBA" id="ARBA00023277"/>
    </source>
</evidence>
<dbReference type="Gene3D" id="2.70.98.10">
    <property type="match status" value="1"/>
</dbReference>
<reference evidence="5" key="1">
    <citation type="submission" date="2016-10" db="EMBL/GenBank/DDBJ databases">
        <authorList>
            <person name="Varghese N."/>
            <person name="Submissions S."/>
        </authorList>
    </citation>
    <scope>NUCLEOTIDE SEQUENCE [LARGE SCALE GENOMIC DNA]</scope>
    <source>
        <strain evidence="5">JCM 10271</strain>
    </source>
</reference>
<dbReference type="GO" id="GO:0033499">
    <property type="term" value="P:galactose catabolic process via UDP-galactose, Leloir pathway"/>
    <property type="evidence" value="ECO:0007669"/>
    <property type="project" value="TreeGrafter"/>
</dbReference>
<dbReference type="RefSeq" id="WP_093009674.1">
    <property type="nucleotide sequence ID" value="NZ_FOXV01000002.1"/>
</dbReference>
<keyword evidence="2" id="KW-0413">Isomerase</keyword>
<dbReference type="GO" id="GO:0004034">
    <property type="term" value="F:aldose 1-epimerase activity"/>
    <property type="evidence" value="ECO:0007669"/>
    <property type="project" value="TreeGrafter"/>
</dbReference>
<dbReference type="Proteomes" id="UP000243106">
    <property type="component" value="Unassembled WGS sequence"/>
</dbReference>
<accession>A0A1I5WLI8</accession>
<evidence type="ECO:0000256" key="2">
    <source>
        <dbReference type="ARBA" id="ARBA00023235"/>
    </source>
</evidence>
<dbReference type="STRING" id="93684.SAMN05421853_102421"/>
<evidence type="ECO:0000313" key="4">
    <source>
        <dbReference type="EMBL" id="SFQ20447.1"/>
    </source>
</evidence>
<keyword evidence="5" id="KW-1185">Reference proteome</keyword>